<dbReference type="SUPFAM" id="SSF55945">
    <property type="entry name" value="TATA-box binding protein-like"/>
    <property type="match status" value="2"/>
</dbReference>
<evidence type="ECO:0000313" key="13">
    <source>
        <dbReference type="Proteomes" id="UP001497623"/>
    </source>
</evidence>
<dbReference type="EMBL" id="CAXKWB010009409">
    <property type="protein sequence ID" value="CAL4094649.1"/>
    <property type="molecule type" value="Genomic_DNA"/>
</dbReference>
<feature type="compositionally biased region" description="Acidic residues" evidence="11">
    <location>
        <begin position="151"/>
        <end position="161"/>
    </location>
</feature>
<comment type="caution">
    <text evidence="12">The sequence shown here is derived from an EMBL/GenBank/DDBJ whole genome shotgun (WGS) entry which is preliminary data.</text>
</comment>
<dbReference type="Pfam" id="PF00352">
    <property type="entry name" value="TBP"/>
    <property type="match status" value="2"/>
</dbReference>
<dbReference type="InterPro" id="IPR000814">
    <property type="entry name" value="TBP"/>
</dbReference>
<organism evidence="12 13">
    <name type="scientific">Meganyctiphanes norvegica</name>
    <name type="common">Northern krill</name>
    <name type="synonym">Thysanopoda norvegica</name>
    <dbReference type="NCBI Taxonomy" id="48144"/>
    <lineage>
        <taxon>Eukaryota</taxon>
        <taxon>Metazoa</taxon>
        <taxon>Ecdysozoa</taxon>
        <taxon>Arthropoda</taxon>
        <taxon>Crustacea</taxon>
        <taxon>Multicrustacea</taxon>
        <taxon>Malacostraca</taxon>
        <taxon>Eumalacostraca</taxon>
        <taxon>Eucarida</taxon>
        <taxon>Euphausiacea</taxon>
        <taxon>Euphausiidae</taxon>
        <taxon>Meganyctiphanes</taxon>
    </lineage>
</organism>
<accession>A0AAV2QP57</accession>
<dbReference type="Proteomes" id="UP001497623">
    <property type="component" value="Unassembled WGS sequence"/>
</dbReference>
<evidence type="ECO:0000256" key="5">
    <source>
        <dbReference type="ARBA" id="ARBA00023015"/>
    </source>
</evidence>
<dbReference type="InterPro" id="IPR015445">
    <property type="entry name" value="TBP-like"/>
</dbReference>
<dbReference type="InterPro" id="IPR012295">
    <property type="entry name" value="TBP_dom_sf"/>
</dbReference>
<keyword evidence="8" id="KW-0539">Nucleus</keyword>
<dbReference type="GO" id="GO:0006352">
    <property type="term" value="P:DNA-templated transcription initiation"/>
    <property type="evidence" value="ECO:0007669"/>
    <property type="project" value="InterPro"/>
</dbReference>
<evidence type="ECO:0000256" key="8">
    <source>
        <dbReference type="ARBA" id="ARBA00023242"/>
    </source>
</evidence>
<protein>
    <recommendedName>
        <fullName evidence="9">TATA box-binding protein-like 1</fullName>
    </recommendedName>
    <alternativeName>
        <fullName evidence="10">TBP-like factor</fullName>
    </alternativeName>
</protein>
<keyword evidence="6" id="KW-0238">DNA-binding</keyword>
<keyword evidence="5" id="KW-0805">Transcription regulation</keyword>
<feature type="region of interest" description="Disordered" evidence="11">
    <location>
        <begin position="142"/>
        <end position="161"/>
    </location>
</feature>
<name>A0AAV2QP57_MEGNR</name>
<dbReference type="CDD" id="cd04517">
    <property type="entry name" value="TLF"/>
    <property type="match status" value="1"/>
</dbReference>
<evidence type="ECO:0000313" key="12">
    <source>
        <dbReference type="EMBL" id="CAL4094649.1"/>
    </source>
</evidence>
<reference evidence="12 13" key="1">
    <citation type="submission" date="2024-05" db="EMBL/GenBank/DDBJ databases">
        <authorList>
            <person name="Wallberg A."/>
        </authorList>
    </citation>
    <scope>NUCLEOTIDE SEQUENCE [LARGE SCALE GENOMIC DNA]</scope>
</reference>
<sequence length="374" mass="40618">MMAGYQSLMPGTYYTTGSVTGVSQLNGTSTPAVPGVVSTMQYSNHMNPVMAAAAHHVPTPTTTAQINTMQLNGVMNINGTSQLNHHNISHLQQNGVVKTEEMAASHLQLPPPLVPTAEGGGGDGGGGGRENIATDAANSHLEEAQAKADEVNPEEEEGEDEEPVIDIVINNVVCSFSVSCHLDLRNIALNGNNVEFRRENGMVTMKLRKPSTTASVWSSGKITCTGSTSESQARFAARRIARCLQKLGYHVRFKNFRIVNVLGTCTMPFGIRITQFSQKHREAASYEPELHPGVTYKINYPKATLKIFSTGSITVTAPSVGNVQCAIEHIYPLVQEFSKERSPEDLVEAKKTLLRNPVSDDESEDEEPWPEEII</sequence>
<dbReference type="GO" id="GO:0003677">
    <property type="term" value="F:DNA binding"/>
    <property type="evidence" value="ECO:0007669"/>
    <property type="project" value="UniProtKB-KW"/>
</dbReference>
<keyword evidence="4" id="KW-0963">Cytoplasm</keyword>
<dbReference type="PANTHER" id="PTHR10126">
    <property type="entry name" value="TATA-BOX BINDING PROTEIN"/>
    <property type="match status" value="1"/>
</dbReference>
<dbReference type="GO" id="GO:0005634">
    <property type="term" value="C:nucleus"/>
    <property type="evidence" value="ECO:0007669"/>
    <property type="project" value="UniProtKB-SubCell"/>
</dbReference>
<dbReference type="FunFam" id="3.30.310.10:FF:000005">
    <property type="entry name" value="TATA box-binding protein-like 1"/>
    <property type="match status" value="1"/>
</dbReference>
<dbReference type="PRINTS" id="PR00686">
    <property type="entry name" value="TIFACTORIID"/>
</dbReference>
<feature type="compositionally biased region" description="Gly residues" evidence="11">
    <location>
        <begin position="118"/>
        <end position="129"/>
    </location>
</feature>
<dbReference type="Gene3D" id="3.30.310.10">
    <property type="entry name" value="TATA-Binding Protein"/>
    <property type="match status" value="2"/>
</dbReference>
<dbReference type="FunFam" id="3.30.310.10:FF:000009">
    <property type="entry name" value="TatA box-binding protein-like protein 1"/>
    <property type="match status" value="1"/>
</dbReference>
<feature type="region of interest" description="Disordered" evidence="11">
    <location>
        <begin position="352"/>
        <end position="374"/>
    </location>
</feature>
<keyword evidence="13" id="KW-1185">Reference proteome</keyword>
<keyword evidence="7" id="KW-0804">Transcription</keyword>
<dbReference type="AlphaFoldDB" id="A0AAV2QP57"/>
<feature type="compositionally biased region" description="Acidic residues" evidence="11">
    <location>
        <begin position="359"/>
        <end position="374"/>
    </location>
</feature>
<evidence type="ECO:0000256" key="3">
    <source>
        <dbReference type="ARBA" id="ARBA00005560"/>
    </source>
</evidence>
<evidence type="ECO:0000256" key="1">
    <source>
        <dbReference type="ARBA" id="ARBA00004123"/>
    </source>
</evidence>
<evidence type="ECO:0000256" key="7">
    <source>
        <dbReference type="ARBA" id="ARBA00023163"/>
    </source>
</evidence>
<comment type="similarity">
    <text evidence="3">Belongs to the TBP family.</text>
</comment>
<evidence type="ECO:0000256" key="6">
    <source>
        <dbReference type="ARBA" id="ARBA00023125"/>
    </source>
</evidence>
<gene>
    <name evidence="12" type="ORF">MNOR_LOCUS15197</name>
</gene>
<dbReference type="GO" id="GO:0005737">
    <property type="term" value="C:cytoplasm"/>
    <property type="evidence" value="ECO:0007669"/>
    <property type="project" value="UniProtKB-SubCell"/>
</dbReference>
<evidence type="ECO:0000256" key="4">
    <source>
        <dbReference type="ARBA" id="ARBA00022490"/>
    </source>
</evidence>
<evidence type="ECO:0000256" key="10">
    <source>
        <dbReference type="ARBA" id="ARBA00033173"/>
    </source>
</evidence>
<proteinExistence type="inferred from homology"/>
<evidence type="ECO:0000256" key="2">
    <source>
        <dbReference type="ARBA" id="ARBA00004496"/>
    </source>
</evidence>
<comment type="subcellular location">
    <subcellularLocation>
        <location evidence="2">Cytoplasm</location>
    </subcellularLocation>
    <subcellularLocation>
        <location evidence="1">Nucleus</location>
    </subcellularLocation>
</comment>
<evidence type="ECO:0000256" key="9">
    <source>
        <dbReference type="ARBA" id="ARBA00023474"/>
    </source>
</evidence>
<feature type="region of interest" description="Disordered" evidence="11">
    <location>
        <begin position="110"/>
        <end position="133"/>
    </location>
</feature>
<evidence type="ECO:0000256" key="11">
    <source>
        <dbReference type="SAM" id="MobiDB-lite"/>
    </source>
</evidence>